<dbReference type="EMBL" id="KZ665963">
    <property type="protein sequence ID" value="PPR96925.1"/>
    <property type="molecule type" value="Genomic_DNA"/>
</dbReference>
<accession>A0A2P5X0V3</accession>
<dbReference type="OrthoDB" id="1432732at2759"/>
<dbReference type="AlphaFoldDB" id="A0A2P5X0V3"/>
<evidence type="ECO:0000313" key="2">
    <source>
        <dbReference type="Proteomes" id="UP000239757"/>
    </source>
</evidence>
<name>A0A2P5X0V3_GOSBA</name>
<sequence length="136" mass="15257">MNAGHVFVEDARDAMVANHQMARSTNVERLSMVDPVYHLGPMELISEIDSAITRACAKVSLNVEQFIDEVYTLEGTLREVSSMTFELVPNKGLRRNLKGRPQSSRIHNGMAIREKSDGKLCGVYKLADYNRSKCLL</sequence>
<gene>
    <name evidence="1" type="ORF">GOBAR_AA23741</name>
</gene>
<dbReference type="Proteomes" id="UP000239757">
    <property type="component" value="Unassembled WGS sequence"/>
</dbReference>
<evidence type="ECO:0000313" key="1">
    <source>
        <dbReference type="EMBL" id="PPR96925.1"/>
    </source>
</evidence>
<reference evidence="1 2" key="1">
    <citation type="submission" date="2015-01" db="EMBL/GenBank/DDBJ databases">
        <title>Genome of allotetraploid Gossypium barbadense reveals genomic plasticity and fiber elongation in cotton evolution.</title>
        <authorList>
            <person name="Chen X."/>
            <person name="Liu X."/>
            <person name="Zhao B."/>
            <person name="Zheng H."/>
            <person name="Hu Y."/>
            <person name="Lu G."/>
            <person name="Yang C."/>
            <person name="Chen J."/>
            <person name="Shan C."/>
            <person name="Zhang L."/>
            <person name="Zhou Y."/>
            <person name="Wang L."/>
            <person name="Guo W."/>
            <person name="Bai Y."/>
            <person name="Ruan J."/>
            <person name="Shangguan X."/>
            <person name="Mao Y."/>
            <person name="Jiang J."/>
            <person name="Zhu Y."/>
            <person name="Lei J."/>
            <person name="Kang H."/>
            <person name="Chen S."/>
            <person name="He X."/>
            <person name="Wang R."/>
            <person name="Wang Y."/>
            <person name="Chen J."/>
            <person name="Wang L."/>
            <person name="Yu S."/>
            <person name="Wang B."/>
            <person name="Wei J."/>
            <person name="Song S."/>
            <person name="Lu X."/>
            <person name="Gao Z."/>
            <person name="Gu W."/>
            <person name="Deng X."/>
            <person name="Ma D."/>
            <person name="Wang S."/>
            <person name="Liang W."/>
            <person name="Fang L."/>
            <person name="Cai C."/>
            <person name="Zhu X."/>
            <person name="Zhou B."/>
            <person name="Zhang Y."/>
            <person name="Chen Z."/>
            <person name="Xu S."/>
            <person name="Zhu R."/>
            <person name="Wang S."/>
            <person name="Zhang T."/>
            <person name="Zhao G."/>
        </authorList>
    </citation>
    <scope>NUCLEOTIDE SEQUENCE [LARGE SCALE GENOMIC DNA]</scope>
    <source>
        <strain evidence="2">cv. Xinhai21</strain>
        <tissue evidence="1">Leaf</tissue>
    </source>
</reference>
<organism evidence="1 2">
    <name type="scientific">Gossypium barbadense</name>
    <name type="common">Sea Island cotton</name>
    <name type="synonym">Hibiscus barbadensis</name>
    <dbReference type="NCBI Taxonomy" id="3634"/>
    <lineage>
        <taxon>Eukaryota</taxon>
        <taxon>Viridiplantae</taxon>
        <taxon>Streptophyta</taxon>
        <taxon>Embryophyta</taxon>
        <taxon>Tracheophyta</taxon>
        <taxon>Spermatophyta</taxon>
        <taxon>Magnoliopsida</taxon>
        <taxon>eudicotyledons</taxon>
        <taxon>Gunneridae</taxon>
        <taxon>Pentapetalae</taxon>
        <taxon>rosids</taxon>
        <taxon>malvids</taxon>
        <taxon>Malvales</taxon>
        <taxon>Malvaceae</taxon>
        <taxon>Malvoideae</taxon>
        <taxon>Gossypium</taxon>
    </lineage>
</organism>
<proteinExistence type="predicted"/>
<protein>
    <submittedName>
        <fullName evidence="1">Uncharacterized protein</fullName>
    </submittedName>
</protein>